<feature type="transmembrane region" description="Helical" evidence="1">
    <location>
        <begin position="66"/>
        <end position="87"/>
    </location>
</feature>
<protein>
    <submittedName>
        <fullName evidence="3">Acyltransferase family protein</fullName>
    </submittedName>
</protein>
<feature type="domain" description="Acyltransferase 3" evidence="2">
    <location>
        <begin position="5"/>
        <end position="308"/>
    </location>
</feature>
<accession>A0ABT9B350</accession>
<dbReference type="PANTHER" id="PTHR37312:SF1">
    <property type="entry name" value="MEMBRANE-BOUND ACYLTRANSFERASE YKRP-RELATED"/>
    <property type="match status" value="1"/>
</dbReference>
<keyword evidence="3" id="KW-0808">Transferase</keyword>
<feature type="transmembrane region" description="Helical" evidence="1">
    <location>
        <begin position="12"/>
        <end position="28"/>
    </location>
</feature>
<comment type="caution">
    <text evidence="3">The sequence shown here is derived from an EMBL/GenBank/DDBJ whole genome shotgun (WGS) entry which is preliminary data.</text>
</comment>
<gene>
    <name evidence="3" type="ORF">Q5722_04985</name>
</gene>
<evidence type="ECO:0000313" key="3">
    <source>
        <dbReference type="EMBL" id="MDO7867721.1"/>
    </source>
</evidence>
<dbReference type="InterPro" id="IPR052734">
    <property type="entry name" value="Nod_factor_acetyltransferase"/>
</dbReference>
<name>A0ABT9B350_9ACTN</name>
<proteinExistence type="predicted"/>
<evidence type="ECO:0000259" key="2">
    <source>
        <dbReference type="Pfam" id="PF01757"/>
    </source>
</evidence>
<dbReference type="EMBL" id="JAUQTA010000001">
    <property type="protein sequence ID" value="MDO7867721.1"/>
    <property type="molecule type" value="Genomic_DNA"/>
</dbReference>
<keyword evidence="1" id="KW-0812">Transmembrane</keyword>
<keyword evidence="1" id="KW-0472">Membrane</keyword>
<feature type="transmembrane region" description="Helical" evidence="1">
    <location>
        <begin position="183"/>
        <end position="201"/>
    </location>
</feature>
<feature type="transmembrane region" description="Helical" evidence="1">
    <location>
        <begin position="40"/>
        <end position="59"/>
    </location>
</feature>
<feature type="transmembrane region" description="Helical" evidence="1">
    <location>
        <begin position="227"/>
        <end position="248"/>
    </location>
</feature>
<organism evidence="3 4">
    <name type="scientific">Nocardioides jiangxiensis</name>
    <dbReference type="NCBI Taxonomy" id="3064524"/>
    <lineage>
        <taxon>Bacteria</taxon>
        <taxon>Bacillati</taxon>
        <taxon>Actinomycetota</taxon>
        <taxon>Actinomycetes</taxon>
        <taxon>Propionibacteriales</taxon>
        <taxon>Nocardioidaceae</taxon>
        <taxon>Nocardioides</taxon>
    </lineage>
</organism>
<feature type="transmembrane region" description="Helical" evidence="1">
    <location>
        <begin position="291"/>
        <end position="308"/>
    </location>
</feature>
<evidence type="ECO:0000313" key="4">
    <source>
        <dbReference type="Proteomes" id="UP001233314"/>
    </source>
</evidence>
<evidence type="ECO:0000256" key="1">
    <source>
        <dbReference type="SAM" id="Phobius"/>
    </source>
</evidence>
<dbReference type="Pfam" id="PF01757">
    <property type="entry name" value="Acyl_transf_3"/>
    <property type="match status" value="1"/>
</dbReference>
<keyword evidence="1" id="KW-1133">Transmembrane helix</keyword>
<dbReference type="Proteomes" id="UP001233314">
    <property type="component" value="Unassembled WGS sequence"/>
</dbReference>
<dbReference type="RefSeq" id="WP_305027107.1">
    <property type="nucleotide sequence ID" value="NZ_JAUQTA010000001.1"/>
</dbReference>
<feature type="transmembrane region" description="Helical" evidence="1">
    <location>
        <begin position="260"/>
        <end position="279"/>
    </location>
</feature>
<keyword evidence="4" id="KW-1185">Reference proteome</keyword>
<keyword evidence="3" id="KW-0012">Acyltransferase</keyword>
<dbReference type="PANTHER" id="PTHR37312">
    <property type="entry name" value="MEMBRANE-BOUND ACYLTRANSFERASE YKRP-RELATED"/>
    <property type="match status" value="1"/>
</dbReference>
<reference evidence="3 4" key="1">
    <citation type="submission" date="2023-07" db="EMBL/GenBank/DDBJ databases">
        <title>Nocardioides sp. nov WY-20 isolated from soil.</title>
        <authorList>
            <person name="Liu B."/>
            <person name="Wan Y."/>
        </authorList>
    </citation>
    <scope>NUCLEOTIDE SEQUENCE [LARGE SCALE GENOMIC DNA]</scope>
    <source>
        <strain evidence="3 4">WY-20</strain>
    </source>
</reference>
<sequence length="345" mass="38955">MTRDPWLDNLKMTLVTLVVIGHALTMMPKEPITERIYDFVYYWHMPAFVLVSGYLSRGFTWSRKNLTNLVTGIALPYVIFEGLLALFRIEVGHEQGIHDVWLNPHWPMWYLAALFQWRLVTPILKKHWIALPLSVAASLWFGTEGSAFFDLNRTLGMLPFFTIGLYLHDAPPKVLEFLRRSHGREVGAGLLVGIFVLAAWTDDWTSTSWLYYSDAYADFGVSPTEGIWIRAGLLLIATAGAFGILMVVPRQDSWYARMGSASLVVYLFHGFVVRAFMYLGYPDWAHDHGAWTMWPTILGSVALAFFLASRPVASRLIWLADPVGSWRRHLRARGAAADAAASSTA</sequence>
<dbReference type="InterPro" id="IPR002656">
    <property type="entry name" value="Acyl_transf_3_dom"/>
</dbReference>
<dbReference type="GO" id="GO:0016746">
    <property type="term" value="F:acyltransferase activity"/>
    <property type="evidence" value="ECO:0007669"/>
    <property type="project" value="UniProtKB-KW"/>
</dbReference>